<dbReference type="EMBL" id="CDOG01000023">
    <property type="protein sequence ID" value="CEN37932.1"/>
    <property type="molecule type" value="Genomic_DNA"/>
</dbReference>
<keyword evidence="1" id="KW-0175">Coiled coil</keyword>
<feature type="coiled-coil region" evidence="1">
    <location>
        <begin position="39"/>
        <end position="77"/>
    </location>
</feature>
<evidence type="ECO:0000313" key="5">
    <source>
        <dbReference type="Proteomes" id="UP000038083"/>
    </source>
</evidence>
<accession>A0A0B7H7T8</accession>
<dbReference type="GeneID" id="97264598"/>
<proteinExistence type="predicted"/>
<name>A0A0B7H7T8_9FLAO</name>
<dbReference type="AlphaFoldDB" id="A0A0B7H7T8"/>
<sequence>MRKRSFAEIITSAQLLVKALTERGENLPVGVTAQMRDKLNTAYQKAAEVNVEQEKLKAQLKEKTAELEKHIAETEEVYAFLKKYIKMGEPQERWREFGFEDKR</sequence>
<dbReference type="EMBL" id="CDOD01000019">
    <property type="protein sequence ID" value="CEN35435.1"/>
    <property type="molecule type" value="Genomic_DNA"/>
</dbReference>
<dbReference type="RefSeq" id="WP_013996524.1">
    <property type="nucleotide sequence ID" value="NZ_BOQH01000002.1"/>
</dbReference>
<evidence type="ECO:0008006" key="6">
    <source>
        <dbReference type="Google" id="ProtNLM"/>
    </source>
</evidence>
<dbReference type="Proteomes" id="UP000038055">
    <property type="component" value="Unassembled WGS sequence"/>
</dbReference>
<gene>
    <name evidence="2" type="ORF">CCYN2B_260013</name>
    <name evidence="3" type="ORF">CCYN74_30017</name>
</gene>
<organism evidence="2 4">
    <name type="scientific">Capnocytophaga cynodegmi</name>
    <dbReference type="NCBI Taxonomy" id="28189"/>
    <lineage>
        <taxon>Bacteria</taxon>
        <taxon>Pseudomonadati</taxon>
        <taxon>Bacteroidota</taxon>
        <taxon>Flavobacteriia</taxon>
        <taxon>Flavobacteriales</taxon>
        <taxon>Flavobacteriaceae</taxon>
        <taxon>Capnocytophaga</taxon>
    </lineage>
</organism>
<dbReference type="eggNOG" id="ENOG50332C2">
    <property type="taxonomic scope" value="Bacteria"/>
</dbReference>
<dbReference type="OrthoDB" id="1151246at2"/>
<dbReference type="Proteomes" id="UP000038083">
    <property type="component" value="Unassembled WGS sequence"/>
</dbReference>
<reference evidence="4 5" key="1">
    <citation type="submission" date="2015-01" db="EMBL/GenBank/DDBJ databases">
        <authorList>
            <person name="MANFREDI Pablo"/>
        </authorList>
    </citation>
    <scope>NUCLEOTIDE SEQUENCE [LARGE SCALE GENOMIC DNA]</scope>
    <source>
        <strain evidence="3 5">Ccy74</strain>
        <strain evidence="2 4">Ccyn2B</strain>
    </source>
</reference>
<evidence type="ECO:0000313" key="4">
    <source>
        <dbReference type="Proteomes" id="UP000038055"/>
    </source>
</evidence>
<dbReference type="STRING" id="28189.CCYN74_30017"/>
<evidence type="ECO:0000256" key="1">
    <source>
        <dbReference type="SAM" id="Coils"/>
    </source>
</evidence>
<evidence type="ECO:0000313" key="2">
    <source>
        <dbReference type="EMBL" id="CEN35435.1"/>
    </source>
</evidence>
<keyword evidence="4" id="KW-1185">Reference proteome</keyword>
<protein>
    <recommendedName>
        <fullName evidence="6">Membrane-binding protein</fullName>
    </recommendedName>
</protein>
<evidence type="ECO:0000313" key="3">
    <source>
        <dbReference type="EMBL" id="CEN37932.1"/>
    </source>
</evidence>